<dbReference type="EMBL" id="JAEPRJ010000001">
    <property type="protein sequence ID" value="MBK5898320.1"/>
    <property type="molecule type" value="Genomic_DNA"/>
</dbReference>
<accession>A0ABS1J2N5</accession>
<dbReference type="SMART" id="SM00530">
    <property type="entry name" value="HTH_XRE"/>
    <property type="match status" value="1"/>
</dbReference>
<dbReference type="PANTHER" id="PTHR37038">
    <property type="entry name" value="TRANSCRIPTIONAL REGULATOR-RELATED"/>
    <property type="match status" value="1"/>
</dbReference>
<dbReference type="Gene3D" id="1.10.260.40">
    <property type="entry name" value="lambda repressor-like DNA-binding domains"/>
    <property type="match status" value="1"/>
</dbReference>
<dbReference type="Proteomes" id="UP000604730">
    <property type="component" value="Unassembled WGS sequence"/>
</dbReference>
<dbReference type="PANTHER" id="PTHR37038:SF14">
    <property type="entry name" value="TRANSCRIPTIONAL ACTIVATOR"/>
    <property type="match status" value="1"/>
</dbReference>
<dbReference type="PROSITE" id="PS50943">
    <property type="entry name" value="HTH_CROC1"/>
    <property type="match status" value="1"/>
</dbReference>
<reference evidence="2 3" key="1">
    <citation type="submission" date="2021-01" db="EMBL/GenBank/DDBJ databases">
        <title>Isolation and description of Catonella massiliensis sp. nov., a novel Catonella species, isolated from a stable periodontitis subject.</title>
        <authorList>
            <person name="Antezack A."/>
            <person name="Boxberger M."/>
            <person name="La Scola B."/>
            <person name="Monnet-Corti V."/>
        </authorList>
    </citation>
    <scope>NUCLEOTIDE SEQUENCE [LARGE SCALE GENOMIC DNA]</scope>
    <source>
        <strain evidence="2 3">Marseille-Q4567</strain>
    </source>
</reference>
<dbReference type="SUPFAM" id="SSF47413">
    <property type="entry name" value="lambda repressor-like DNA-binding domains"/>
    <property type="match status" value="1"/>
</dbReference>
<evidence type="ECO:0000313" key="2">
    <source>
        <dbReference type="EMBL" id="MBK5898320.1"/>
    </source>
</evidence>
<name>A0ABS1J2N5_9FIRM</name>
<dbReference type="InterPro" id="IPR010982">
    <property type="entry name" value="Lambda_DNA-bd_dom_sf"/>
</dbReference>
<dbReference type="SUPFAM" id="SSF48452">
    <property type="entry name" value="TPR-like"/>
    <property type="match status" value="1"/>
</dbReference>
<keyword evidence="3" id="KW-1185">Reference proteome</keyword>
<evidence type="ECO:0000313" key="3">
    <source>
        <dbReference type="Proteomes" id="UP000604730"/>
    </source>
</evidence>
<dbReference type="InterPro" id="IPR053163">
    <property type="entry name" value="HTH-type_regulator_Rgg"/>
</dbReference>
<gene>
    <name evidence="2" type="ORF">JJN12_11105</name>
</gene>
<protein>
    <submittedName>
        <fullName evidence="2">Helix-turn-helix transcriptional regulator</fullName>
    </submittedName>
</protein>
<dbReference type="InterPro" id="IPR011990">
    <property type="entry name" value="TPR-like_helical_dom_sf"/>
</dbReference>
<organism evidence="2 3">
    <name type="scientific">Catonella massiliensis</name>
    <dbReference type="NCBI Taxonomy" id="2799636"/>
    <lineage>
        <taxon>Bacteria</taxon>
        <taxon>Bacillati</taxon>
        <taxon>Bacillota</taxon>
        <taxon>Clostridia</taxon>
        <taxon>Lachnospirales</taxon>
        <taxon>Lachnospiraceae</taxon>
        <taxon>Catonella</taxon>
    </lineage>
</organism>
<evidence type="ECO:0000259" key="1">
    <source>
        <dbReference type="PROSITE" id="PS50943"/>
    </source>
</evidence>
<comment type="caution">
    <text evidence="2">The sequence shown here is derived from an EMBL/GenBank/DDBJ whole genome shotgun (WGS) entry which is preliminary data.</text>
</comment>
<dbReference type="InterPro" id="IPR001387">
    <property type="entry name" value="Cro/C1-type_HTH"/>
</dbReference>
<dbReference type="Pfam" id="PF13560">
    <property type="entry name" value="HTH_31"/>
    <property type="match status" value="1"/>
</dbReference>
<dbReference type="Gene3D" id="1.25.40.10">
    <property type="entry name" value="Tetratricopeptide repeat domain"/>
    <property type="match status" value="1"/>
</dbReference>
<dbReference type="CDD" id="cd00093">
    <property type="entry name" value="HTH_XRE"/>
    <property type="match status" value="1"/>
</dbReference>
<proteinExistence type="predicted"/>
<dbReference type="RefSeq" id="WP_208429750.1">
    <property type="nucleotide sequence ID" value="NZ_JAEPRJ010000001.1"/>
</dbReference>
<feature type="domain" description="HTH cro/C1-type" evidence="1">
    <location>
        <begin position="12"/>
        <end position="66"/>
    </location>
</feature>
<sequence>MYYNLASFGEKLRNIREKLHLTQKQAADMAYVDERTLRRTEQGQVIPKLETLEALSVIYKTDLVSAIIESRINDYSILLKMQRGVDLKLINEETLNFDNELKILEEMSDEIENEYYRMIITRFRLFLYGIKYYKNKEYTNALEAYTSAIRQTLSGFTLDNYREYEFSSMEIRILMDVALVFDKLEQHERYKDILAFCFELCGEDSEIYPRICHNLAAIYRYNEEFIRALDYTYKGINSCKKNMFSDTLAVLYYGKAFAECKLGDEEYKHSINTALTLCKVFGQTELQEKIIYNCKNVLKIAVTFK</sequence>